<dbReference type="Proteomes" id="UP001239111">
    <property type="component" value="Chromosome 1"/>
</dbReference>
<gene>
    <name evidence="1" type="ORF">QAD02_019505</name>
</gene>
<name>A0ACC2PKX2_9HYME</name>
<comment type="caution">
    <text evidence="1">The sequence shown here is derived from an EMBL/GenBank/DDBJ whole genome shotgun (WGS) entry which is preliminary data.</text>
</comment>
<protein>
    <submittedName>
        <fullName evidence="1">Uncharacterized protein</fullName>
    </submittedName>
</protein>
<evidence type="ECO:0000313" key="1">
    <source>
        <dbReference type="EMBL" id="KAJ8683713.1"/>
    </source>
</evidence>
<sequence length="370" mass="41658">MGSTSKLADADGSEVTVRSRSGRVCKKSSKLMYLDSTDGNPQKKKKTTAKSHNASKRSKKEEKLVELLPPAVVPEECTTQEESPRTDFPNQSFDDQQVLLEDPPEIKPKMEIHSEISLPSNSETESDSSRSKNELQTPDYTTYDEESQNSDEELLSARVKKPEFTAREVLPCKVTETKSTAKIQNSMYNGYKLWSSEMRTAILAKYPSIENSKITDALGDMWTTMPVIERNNWHQRAQQLVLNNESLQNKSVIAYEKQDWLNSCSAGGPKNRPVREPQYQFKLRTIELYPIDVAAHLKLLGESLTLIGGRLKYYNKPVVTSDCITVLLDSLLCAMGSLICLLQEVTGIRLRDPTPMLKTLENISYIMPGL</sequence>
<organism evidence="1 2">
    <name type="scientific">Eretmocerus hayati</name>
    <dbReference type="NCBI Taxonomy" id="131215"/>
    <lineage>
        <taxon>Eukaryota</taxon>
        <taxon>Metazoa</taxon>
        <taxon>Ecdysozoa</taxon>
        <taxon>Arthropoda</taxon>
        <taxon>Hexapoda</taxon>
        <taxon>Insecta</taxon>
        <taxon>Pterygota</taxon>
        <taxon>Neoptera</taxon>
        <taxon>Endopterygota</taxon>
        <taxon>Hymenoptera</taxon>
        <taxon>Apocrita</taxon>
        <taxon>Proctotrupomorpha</taxon>
        <taxon>Chalcidoidea</taxon>
        <taxon>Aphelinidae</taxon>
        <taxon>Aphelininae</taxon>
        <taxon>Eretmocerus</taxon>
    </lineage>
</organism>
<proteinExistence type="predicted"/>
<reference evidence="1" key="1">
    <citation type="submission" date="2023-04" db="EMBL/GenBank/DDBJ databases">
        <title>A chromosome-level genome assembly of the parasitoid wasp Eretmocerus hayati.</title>
        <authorList>
            <person name="Zhong Y."/>
            <person name="Liu S."/>
            <person name="Liu Y."/>
        </authorList>
    </citation>
    <scope>NUCLEOTIDE SEQUENCE</scope>
    <source>
        <strain evidence="1">ZJU_SS_LIU_2023</strain>
    </source>
</reference>
<dbReference type="EMBL" id="CM056741">
    <property type="protein sequence ID" value="KAJ8683713.1"/>
    <property type="molecule type" value="Genomic_DNA"/>
</dbReference>
<accession>A0ACC2PKX2</accession>
<evidence type="ECO:0000313" key="2">
    <source>
        <dbReference type="Proteomes" id="UP001239111"/>
    </source>
</evidence>
<keyword evidence="2" id="KW-1185">Reference proteome</keyword>